<accession>A0A445D3H9</accession>
<dbReference type="Proteomes" id="UP000289738">
    <property type="component" value="Chromosome A05"/>
</dbReference>
<name>A0A445D3H9_ARAHY</name>
<reference evidence="1 2" key="1">
    <citation type="submission" date="2019-01" db="EMBL/GenBank/DDBJ databases">
        <title>Sequencing of cultivated peanut Arachis hypogaea provides insights into genome evolution and oil improvement.</title>
        <authorList>
            <person name="Chen X."/>
        </authorList>
    </citation>
    <scope>NUCLEOTIDE SEQUENCE [LARGE SCALE GENOMIC DNA]</scope>
    <source>
        <strain evidence="2">cv. Fuhuasheng</strain>
        <tissue evidence="1">Leaves</tissue>
    </source>
</reference>
<organism evidence="1 2">
    <name type="scientific">Arachis hypogaea</name>
    <name type="common">Peanut</name>
    <dbReference type="NCBI Taxonomy" id="3818"/>
    <lineage>
        <taxon>Eukaryota</taxon>
        <taxon>Viridiplantae</taxon>
        <taxon>Streptophyta</taxon>
        <taxon>Embryophyta</taxon>
        <taxon>Tracheophyta</taxon>
        <taxon>Spermatophyta</taxon>
        <taxon>Magnoliopsida</taxon>
        <taxon>eudicotyledons</taxon>
        <taxon>Gunneridae</taxon>
        <taxon>Pentapetalae</taxon>
        <taxon>rosids</taxon>
        <taxon>fabids</taxon>
        <taxon>Fabales</taxon>
        <taxon>Fabaceae</taxon>
        <taxon>Papilionoideae</taxon>
        <taxon>50 kb inversion clade</taxon>
        <taxon>dalbergioids sensu lato</taxon>
        <taxon>Dalbergieae</taxon>
        <taxon>Pterocarpus clade</taxon>
        <taxon>Arachis</taxon>
    </lineage>
</organism>
<dbReference type="PANTHER" id="PTHR31973:SF195">
    <property type="entry name" value="MUDR FAMILY TRANSPOSASE"/>
    <property type="match status" value="1"/>
</dbReference>
<comment type="caution">
    <text evidence="1">The sequence shown here is derived from an EMBL/GenBank/DDBJ whole genome shotgun (WGS) entry which is preliminary data.</text>
</comment>
<dbReference type="EMBL" id="SDMP01000005">
    <property type="protein sequence ID" value="RYR57735.1"/>
    <property type="molecule type" value="Genomic_DNA"/>
</dbReference>
<sequence>MSRRYCWEIKSYNGSHTCTRVTVSQNHSKLDSNIIAEAIKPLVEVDPSINVKLVIVEVQSKFNYTISYHKVWLEKQKALESIFRGWEALYEALPA</sequence>
<proteinExistence type="predicted"/>
<evidence type="ECO:0000313" key="1">
    <source>
        <dbReference type="EMBL" id="RYR57735.1"/>
    </source>
</evidence>
<evidence type="ECO:0000313" key="2">
    <source>
        <dbReference type="Proteomes" id="UP000289738"/>
    </source>
</evidence>
<dbReference type="AlphaFoldDB" id="A0A445D3H9"/>
<gene>
    <name evidence="1" type="ORF">Ahy_A05g023443</name>
</gene>
<dbReference type="PANTHER" id="PTHR31973">
    <property type="entry name" value="POLYPROTEIN, PUTATIVE-RELATED"/>
    <property type="match status" value="1"/>
</dbReference>
<protein>
    <submittedName>
        <fullName evidence="1">Uncharacterized protein</fullName>
    </submittedName>
</protein>
<keyword evidence="2" id="KW-1185">Reference proteome</keyword>